<dbReference type="Gene3D" id="3.30.420.510">
    <property type="match status" value="1"/>
</dbReference>
<comment type="caution">
    <text evidence="5">The sequence shown here is derived from an EMBL/GenBank/DDBJ whole genome shotgun (WGS) entry which is preliminary data.</text>
</comment>
<dbReference type="Proteomes" id="UP001204833">
    <property type="component" value="Unassembled WGS sequence"/>
</dbReference>
<name>A0AAD5BHU4_9ASCO</name>
<dbReference type="InterPro" id="IPR004567">
    <property type="entry name" value="Type_II_PanK"/>
</dbReference>
<dbReference type="EMBL" id="JAIHNG010000047">
    <property type="protein sequence ID" value="KAI5964439.1"/>
    <property type="molecule type" value="Genomic_DNA"/>
</dbReference>
<evidence type="ECO:0008006" key="7">
    <source>
        <dbReference type="Google" id="ProtNLM"/>
    </source>
</evidence>
<dbReference type="SUPFAM" id="SSF53067">
    <property type="entry name" value="Actin-like ATPase domain"/>
    <property type="match status" value="2"/>
</dbReference>
<keyword evidence="3" id="KW-0173">Coenzyme A biosynthesis</keyword>
<dbReference type="AlphaFoldDB" id="A0AAD5BHU4"/>
<dbReference type="GO" id="GO:0005524">
    <property type="term" value="F:ATP binding"/>
    <property type="evidence" value="ECO:0007669"/>
    <property type="project" value="UniProtKB-KW"/>
</dbReference>
<feature type="compositionally biased region" description="Low complexity" evidence="4">
    <location>
        <begin position="148"/>
        <end position="170"/>
    </location>
</feature>
<feature type="compositionally biased region" description="Low complexity" evidence="4">
    <location>
        <begin position="15"/>
        <end position="25"/>
    </location>
</feature>
<feature type="compositionally biased region" description="Low complexity" evidence="4">
    <location>
        <begin position="37"/>
        <end position="64"/>
    </location>
</feature>
<evidence type="ECO:0000313" key="6">
    <source>
        <dbReference type="Proteomes" id="UP001204833"/>
    </source>
</evidence>
<dbReference type="InterPro" id="IPR043129">
    <property type="entry name" value="ATPase_NBD"/>
</dbReference>
<accession>A0AAD5BHU4</accession>
<dbReference type="FunFam" id="3.30.420.40:FF:000115">
    <property type="entry name" value="Pantothenate kinase PanK"/>
    <property type="match status" value="1"/>
</dbReference>
<organism evidence="5 6">
    <name type="scientific">Candida theae</name>
    <dbReference type="NCBI Taxonomy" id="1198502"/>
    <lineage>
        <taxon>Eukaryota</taxon>
        <taxon>Fungi</taxon>
        <taxon>Dikarya</taxon>
        <taxon>Ascomycota</taxon>
        <taxon>Saccharomycotina</taxon>
        <taxon>Pichiomycetes</taxon>
        <taxon>Debaryomycetaceae</taxon>
        <taxon>Candida/Lodderomyces clade</taxon>
        <taxon>Candida</taxon>
    </lineage>
</organism>
<feature type="region of interest" description="Disordered" evidence="4">
    <location>
        <begin position="146"/>
        <end position="189"/>
    </location>
</feature>
<dbReference type="GO" id="GO:0005634">
    <property type="term" value="C:nucleus"/>
    <property type="evidence" value="ECO:0007669"/>
    <property type="project" value="TreeGrafter"/>
</dbReference>
<feature type="compositionally biased region" description="Low complexity" evidence="4">
    <location>
        <begin position="229"/>
        <end position="241"/>
    </location>
</feature>
<evidence type="ECO:0000313" key="5">
    <source>
        <dbReference type="EMBL" id="KAI5964439.1"/>
    </source>
</evidence>
<feature type="compositionally biased region" description="Low complexity" evidence="4">
    <location>
        <begin position="567"/>
        <end position="580"/>
    </location>
</feature>
<keyword evidence="2" id="KW-0067">ATP-binding</keyword>
<dbReference type="Pfam" id="PF03630">
    <property type="entry name" value="Fumble"/>
    <property type="match status" value="1"/>
</dbReference>
<evidence type="ECO:0000256" key="1">
    <source>
        <dbReference type="ARBA" id="ARBA00022741"/>
    </source>
</evidence>
<feature type="compositionally biased region" description="Low complexity" evidence="4">
    <location>
        <begin position="75"/>
        <end position="92"/>
    </location>
</feature>
<dbReference type="GO" id="GO:0004594">
    <property type="term" value="F:pantothenate kinase activity"/>
    <property type="evidence" value="ECO:0007669"/>
    <property type="project" value="TreeGrafter"/>
</dbReference>
<feature type="compositionally biased region" description="Polar residues" evidence="4">
    <location>
        <begin position="65"/>
        <end position="74"/>
    </location>
</feature>
<dbReference type="PANTHER" id="PTHR12280">
    <property type="entry name" value="PANTOTHENATE KINASE"/>
    <property type="match status" value="1"/>
</dbReference>
<evidence type="ECO:0000256" key="2">
    <source>
        <dbReference type="ARBA" id="ARBA00022840"/>
    </source>
</evidence>
<feature type="compositionally biased region" description="Acidic residues" evidence="4">
    <location>
        <begin position="171"/>
        <end position="186"/>
    </location>
</feature>
<protein>
    <recommendedName>
        <fullName evidence="7">Pantothenate kinase</fullName>
    </recommendedName>
</protein>
<dbReference type="PANTHER" id="PTHR12280:SF20">
    <property type="entry name" value="4'-PHOSPHOPANTETHEINE PHOSPHATASE"/>
    <property type="match status" value="1"/>
</dbReference>
<dbReference type="GO" id="GO:0015937">
    <property type="term" value="P:coenzyme A biosynthetic process"/>
    <property type="evidence" value="ECO:0007669"/>
    <property type="project" value="UniProtKB-KW"/>
</dbReference>
<gene>
    <name evidence="5" type="ORF">KGF57_000931</name>
</gene>
<keyword evidence="6" id="KW-1185">Reference proteome</keyword>
<reference evidence="5 6" key="1">
    <citation type="journal article" date="2022" name="DNA Res.">
        <title>Genome analysis of five recently described species of the CUG-Ser clade uncovers Candida theae as a new hybrid lineage with pathogenic potential in the Candida parapsilosis species complex.</title>
        <authorList>
            <person name="Mixao V."/>
            <person name="Del Olmo V."/>
            <person name="Hegedusova E."/>
            <person name="Saus E."/>
            <person name="Pryszcz L."/>
            <person name="Cillingova A."/>
            <person name="Nosek J."/>
            <person name="Gabaldon T."/>
        </authorList>
    </citation>
    <scope>NUCLEOTIDE SEQUENCE [LARGE SCALE GENOMIC DNA]</scope>
    <source>
        <strain evidence="5 6">CBS 12239</strain>
    </source>
</reference>
<dbReference type="GeneID" id="76148990"/>
<dbReference type="NCBIfam" id="TIGR00555">
    <property type="entry name" value="panK_eukar"/>
    <property type="match status" value="1"/>
</dbReference>
<feature type="region of interest" description="Disordered" evidence="4">
    <location>
        <begin position="229"/>
        <end position="250"/>
    </location>
</feature>
<sequence>MQSVDQVSHRRRDSNSSNSTTPNPNILNSHHENISQTTISNSNGTNATTTATASNTTTTTTTTTVHNIEFTSPFTSKGKGSTAATATTVSTGEDASVPPSSLTIHRRHRLSVSHEDIDLQSADPGTIRIDCSGAYIANDDLLRGSIADDNSTSSPSSSNTSTPPSSSTSSDLEDDELGESLAEEDDSRARNGVITKNNINLPKHNDEIIHISVDIGGTLTKLVYFSTSSSSSSSSSTSTPHSSKHRATGGKLHFKDFQTENFKAEALRFMIHLITKSISQTNSRPPITYIMATGGGAHKFYNLMTKTFRKRKLPMKIIAKDEMECLIKGLDWLITKIPQEIFVYDLNDQCTRFQPLQSEQEIYPYLLVNIGSGVSMIKVTKAGPDGFERIGGSSLGGGTLWGLLSLLTDAKDYNEMLEMASQGDNENIDLLVGDIYGSNYNKIGLKANHIASSFAKVFKKLRFNNKPMTTAERLSQFKQEDIARSLLFSVSNNIGQIAYLHALRFNLKRVYFGGSYISGHMQTIHTLSYAVNFWSKGDMQSYFLRHEGYLGSVGAFMMGPAVEENGKTQQQKQSQRVGQKTQDRLS</sequence>
<proteinExistence type="predicted"/>
<dbReference type="GO" id="GO:0005829">
    <property type="term" value="C:cytosol"/>
    <property type="evidence" value="ECO:0007669"/>
    <property type="project" value="TreeGrafter"/>
</dbReference>
<feature type="region of interest" description="Disordered" evidence="4">
    <location>
        <begin position="1"/>
        <end position="107"/>
    </location>
</feature>
<feature type="region of interest" description="Disordered" evidence="4">
    <location>
        <begin position="564"/>
        <end position="586"/>
    </location>
</feature>
<keyword evidence="1" id="KW-0547">Nucleotide-binding</keyword>
<dbReference type="RefSeq" id="XP_051610446.1">
    <property type="nucleotide sequence ID" value="XM_051755452.1"/>
</dbReference>
<evidence type="ECO:0000256" key="3">
    <source>
        <dbReference type="ARBA" id="ARBA00022993"/>
    </source>
</evidence>
<evidence type="ECO:0000256" key="4">
    <source>
        <dbReference type="SAM" id="MobiDB-lite"/>
    </source>
</evidence>
<dbReference type="Gene3D" id="3.30.420.40">
    <property type="match status" value="1"/>
</dbReference>